<dbReference type="RefSeq" id="WP_140196706.1">
    <property type="nucleotide sequence ID" value="NZ_CP065915.1"/>
</dbReference>
<dbReference type="PRINTS" id="PR00069">
    <property type="entry name" value="ALDKETRDTASE"/>
</dbReference>
<evidence type="ECO:0000256" key="6">
    <source>
        <dbReference type="PIRSR" id="PIRSR000097-3"/>
    </source>
</evidence>
<dbReference type="Pfam" id="PF00248">
    <property type="entry name" value="Aldo_ket_red"/>
    <property type="match status" value="1"/>
</dbReference>
<proteinExistence type="inferred from homology"/>
<evidence type="ECO:0000256" key="4">
    <source>
        <dbReference type="PIRSR" id="PIRSR000097-1"/>
    </source>
</evidence>
<keyword evidence="3" id="KW-0560">Oxidoreductase</keyword>
<dbReference type="InterPro" id="IPR036812">
    <property type="entry name" value="NAD(P)_OxRdtase_dom_sf"/>
</dbReference>
<keyword evidence="9" id="KW-1185">Reference proteome</keyword>
<dbReference type="Gene3D" id="3.20.20.100">
    <property type="entry name" value="NADP-dependent oxidoreductase domain"/>
    <property type="match status" value="1"/>
</dbReference>
<evidence type="ECO:0000256" key="5">
    <source>
        <dbReference type="PIRSR" id="PIRSR000097-2"/>
    </source>
</evidence>
<dbReference type="GO" id="GO:1990002">
    <property type="term" value="F:methylglyoxal reductase (NADPH) (acetol producing) activity"/>
    <property type="evidence" value="ECO:0007669"/>
    <property type="project" value="TreeGrafter"/>
</dbReference>
<dbReference type="InterPro" id="IPR018170">
    <property type="entry name" value="Aldo/ket_reductase_CS"/>
</dbReference>
<name>A0A5C5GC90_9RHOB</name>
<accession>A0A5C5GC90</accession>
<dbReference type="InterPro" id="IPR023210">
    <property type="entry name" value="NADP_OxRdtase_dom"/>
</dbReference>
<keyword evidence="2" id="KW-0521">NADP</keyword>
<dbReference type="EMBL" id="VFFF01000002">
    <property type="protein sequence ID" value="TNY31592.1"/>
    <property type="molecule type" value="Genomic_DNA"/>
</dbReference>
<protein>
    <submittedName>
        <fullName evidence="8">Aldo/keto reductase</fullName>
    </submittedName>
</protein>
<reference evidence="8 9" key="1">
    <citation type="submission" date="2019-06" db="EMBL/GenBank/DDBJ databases">
        <title>Genome of new Rhodobacteraceae sp. SM1903.</title>
        <authorList>
            <person name="Ren X."/>
        </authorList>
    </citation>
    <scope>NUCLEOTIDE SEQUENCE [LARGE SCALE GENOMIC DNA]</scope>
    <source>
        <strain evidence="8 9">SM1903</strain>
    </source>
</reference>
<dbReference type="InterPro" id="IPR020471">
    <property type="entry name" value="AKR"/>
</dbReference>
<dbReference type="SUPFAM" id="SSF51430">
    <property type="entry name" value="NAD(P)-linked oxidoreductase"/>
    <property type="match status" value="1"/>
</dbReference>
<evidence type="ECO:0000256" key="2">
    <source>
        <dbReference type="ARBA" id="ARBA00022857"/>
    </source>
</evidence>
<feature type="binding site" evidence="5">
    <location>
        <position position="99"/>
    </location>
    <ligand>
        <name>substrate</name>
    </ligand>
</feature>
<feature type="site" description="Lowers pKa of active site Tyr" evidence="6">
    <location>
        <position position="66"/>
    </location>
</feature>
<comment type="similarity">
    <text evidence="1">Belongs to the aldo/keto reductase family.</text>
</comment>
<dbReference type="Proteomes" id="UP000314011">
    <property type="component" value="Unassembled WGS sequence"/>
</dbReference>
<evidence type="ECO:0000256" key="1">
    <source>
        <dbReference type="ARBA" id="ARBA00007905"/>
    </source>
</evidence>
<gene>
    <name evidence="8" type="ORF">FHY64_16440</name>
</gene>
<dbReference type="PANTHER" id="PTHR43827:SF3">
    <property type="entry name" value="NADP-DEPENDENT OXIDOREDUCTASE DOMAIN-CONTAINING PROTEIN"/>
    <property type="match status" value="1"/>
</dbReference>
<dbReference type="PANTHER" id="PTHR43827">
    <property type="entry name" value="2,5-DIKETO-D-GLUCONIC ACID REDUCTASE"/>
    <property type="match status" value="1"/>
</dbReference>
<dbReference type="GO" id="GO:0051596">
    <property type="term" value="P:methylglyoxal catabolic process"/>
    <property type="evidence" value="ECO:0007669"/>
    <property type="project" value="TreeGrafter"/>
</dbReference>
<evidence type="ECO:0000313" key="8">
    <source>
        <dbReference type="EMBL" id="TNY31592.1"/>
    </source>
</evidence>
<dbReference type="PROSITE" id="PS00062">
    <property type="entry name" value="ALDOKETO_REDUCTASE_2"/>
    <property type="match status" value="1"/>
</dbReference>
<dbReference type="AlphaFoldDB" id="A0A5C5GC90"/>
<dbReference type="PIRSF" id="PIRSF000097">
    <property type="entry name" value="AKR"/>
    <property type="match status" value="1"/>
</dbReference>
<dbReference type="PROSITE" id="PS00798">
    <property type="entry name" value="ALDOKETO_REDUCTASE_1"/>
    <property type="match status" value="1"/>
</dbReference>
<evidence type="ECO:0000313" key="9">
    <source>
        <dbReference type="Proteomes" id="UP000314011"/>
    </source>
</evidence>
<evidence type="ECO:0000256" key="3">
    <source>
        <dbReference type="ARBA" id="ARBA00023002"/>
    </source>
</evidence>
<organism evidence="8 9">
    <name type="scientific">Pelagovum pacificum</name>
    <dbReference type="NCBI Taxonomy" id="2588711"/>
    <lineage>
        <taxon>Bacteria</taxon>
        <taxon>Pseudomonadati</taxon>
        <taxon>Pseudomonadota</taxon>
        <taxon>Alphaproteobacteria</taxon>
        <taxon>Rhodobacterales</taxon>
        <taxon>Paracoccaceae</taxon>
        <taxon>Pelagovum</taxon>
    </lineage>
</organism>
<sequence length="270" mass="29377">MLDAIPKIGYGTWQRRGDEARNGVLAALEAGYRHIDTAEGYENEKDVGQGIAESGVARDDFWITTKVAPENFGPGEVRPHAEASLERLGLDQVDLLLAHWPSIDDKYDIEDYLGQLADVKAAGLARTIGVSNFTIRHIDKAVEILGADAITTNQIELHPFLANRPIVEHCKSLGIPLTAYCPLARRAVPEDVTLQGIADDIGATPSQVALSYLMAQGYIVIPSSSNTDRIAENLAATEVQLTAAQLKTIDGLDRNMRCVNGSWCPAWDEE</sequence>
<dbReference type="OrthoDB" id="9768793at2"/>
<comment type="caution">
    <text evidence="8">The sequence shown here is derived from an EMBL/GenBank/DDBJ whole genome shotgun (WGS) entry which is preliminary data.</text>
</comment>
<feature type="domain" description="NADP-dependent oxidoreductase" evidence="7">
    <location>
        <begin position="7"/>
        <end position="253"/>
    </location>
</feature>
<feature type="active site" description="Proton donor" evidence="4">
    <location>
        <position position="41"/>
    </location>
</feature>
<evidence type="ECO:0000259" key="7">
    <source>
        <dbReference type="Pfam" id="PF00248"/>
    </source>
</evidence>